<proteinExistence type="inferred from homology"/>
<dbReference type="Proteomes" id="UP001526147">
    <property type="component" value="Unassembled WGS sequence"/>
</dbReference>
<evidence type="ECO:0000256" key="1">
    <source>
        <dbReference type="ARBA" id="ARBA00006479"/>
    </source>
</evidence>
<gene>
    <name evidence="2" type="ORF">OIH86_11860</name>
</gene>
<keyword evidence="3" id="KW-1185">Reference proteome</keyword>
<reference evidence="2 3" key="1">
    <citation type="submission" date="2022-10" db="EMBL/GenBank/DDBJ databases">
        <title>Draft genome assembly of moderately radiation resistant bacterium Metabacillus halosaccharovorans.</title>
        <authorList>
            <person name="Pal S."/>
            <person name="Gopinathan A."/>
        </authorList>
    </citation>
    <scope>NUCLEOTIDE SEQUENCE [LARGE SCALE GENOMIC DNA]</scope>
    <source>
        <strain evidence="2 3">VITHBRA001</strain>
    </source>
</reference>
<dbReference type="PROSITE" id="PS01125">
    <property type="entry name" value="ROK"/>
    <property type="match status" value="1"/>
</dbReference>
<dbReference type="SUPFAM" id="SSF53067">
    <property type="entry name" value="Actin-like ATPase domain"/>
    <property type="match status" value="1"/>
</dbReference>
<comment type="caution">
    <text evidence="2">The sequence shown here is derived from an EMBL/GenBank/DDBJ whole genome shotgun (WGS) entry which is preliminary data.</text>
</comment>
<dbReference type="RefSeq" id="WP_264142983.1">
    <property type="nucleotide sequence ID" value="NZ_JAOYEY010000037.1"/>
</dbReference>
<comment type="similarity">
    <text evidence="1">Belongs to the ROK (NagC/XylR) family.</text>
</comment>
<name>A0ABT3DH29_9BACI</name>
<dbReference type="EMBL" id="JAOYEY010000037">
    <property type="protein sequence ID" value="MCV9886355.1"/>
    <property type="molecule type" value="Genomic_DNA"/>
</dbReference>
<accession>A0ABT3DH29</accession>
<dbReference type="PANTHER" id="PTHR18964">
    <property type="entry name" value="ROK (REPRESSOR, ORF, KINASE) FAMILY"/>
    <property type="match status" value="1"/>
</dbReference>
<sequence length="325" mass="34662">MSLEKKDLAIGVDLGGTKLLVALISVDGKVIIELECKTSIHDADHISFTLINAITQLIDHVDRSRLRGIGVASAGVIDSKGKKIVYANNLGLENYPIGALLKGHFQLPVRVCNDANSAAIAEWIWGAGIGKRNLIYITVSTGIGAGIISDGKLINGIHDSAGEFGHITIVHKGERCGCGNRGCLEQYASGTALERLANQRLKSSTSLLHDLKTGTTVTNKEIALAAEKGDPFSISLLHEVGEYLGAGVTSLIHLFNTEAIVFGGGIMNMSEFILPTVEEYVRENSITQMSKGVVISKTVLGRRAGIMGASGLFFLHDESEPRMNV</sequence>
<dbReference type="InterPro" id="IPR000600">
    <property type="entry name" value="ROK"/>
</dbReference>
<protein>
    <submittedName>
        <fullName evidence="2">ROK family protein</fullName>
    </submittedName>
</protein>
<dbReference type="InterPro" id="IPR049874">
    <property type="entry name" value="ROK_cs"/>
</dbReference>
<evidence type="ECO:0000313" key="3">
    <source>
        <dbReference type="Proteomes" id="UP001526147"/>
    </source>
</evidence>
<dbReference type="Pfam" id="PF00480">
    <property type="entry name" value="ROK"/>
    <property type="match status" value="1"/>
</dbReference>
<dbReference type="Gene3D" id="3.30.420.40">
    <property type="match status" value="2"/>
</dbReference>
<dbReference type="InterPro" id="IPR043129">
    <property type="entry name" value="ATPase_NBD"/>
</dbReference>
<evidence type="ECO:0000313" key="2">
    <source>
        <dbReference type="EMBL" id="MCV9886355.1"/>
    </source>
</evidence>
<dbReference type="PANTHER" id="PTHR18964:SF149">
    <property type="entry name" value="BIFUNCTIONAL UDP-N-ACETYLGLUCOSAMINE 2-EPIMERASE_N-ACETYLMANNOSAMINE KINASE"/>
    <property type="match status" value="1"/>
</dbReference>
<organism evidence="2 3">
    <name type="scientific">Metabacillus halosaccharovorans</name>
    <dbReference type="NCBI Taxonomy" id="930124"/>
    <lineage>
        <taxon>Bacteria</taxon>
        <taxon>Bacillati</taxon>
        <taxon>Bacillota</taxon>
        <taxon>Bacilli</taxon>
        <taxon>Bacillales</taxon>
        <taxon>Bacillaceae</taxon>
        <taxon>Metabacillus</taxon>
    </lineage>
</organism>